<reference evidence="2" key="1">
    <citation type="submission" date="2020-04" db="EMBL/GenBank/DDBJ databases">
        <authorList>
            <person name="Chiriac C."/>
            <person name="Salcher M."/>
            <person name="Ghai R."/>
            <person name="Kavagutti S V."/>
        </authorList>
    </citation>
    <scope>NUCLEOTIDE SEQUENCE</scope>
</reference>
<feature type="transmembrane region" description="Helical" evidence="1">
    <location>
        <begin position="134"/>
        <end position="155"/>
    </location>
</feature>
<organism evidence="2">
    <name type="scientific">uncultured Caudovirales phage</name>
    <dbReference type="NCBI Taxonomy" id="2100421"/>
    <lineage>
        <taxon>Viruses</taxon>
        <taxon>Duplodnaviria</taxon>
        <taxon>Heunggongvirae</taxon>
        <taxon>Uroviricota</taxon>
        <taxon>Caudoviricetes</taxon>
        <taxon>Peduoviridae</taxon>
        <taxon>Maltschvirus</taxon>
        <taxon>Maltschvirus maltsch</taxon>
    </lineage>
</organism>
<name>A0A6J5NQ61_9CAUD</name>
<feature type="transmembrane region" description="Helical" evidence="1">
    <location>
        <begin position="12"/>
        <end position="30"/>
    </location>
</feature>
<feature type="transmembrane region" description="Helical" evidence="1">
    <location>
        <begin position="82"/>
        <end position="103"/>
    </location>
</feature>
<proteinExistence type="predicted"/>
<keyword evidence="1" id="KW-0472">Membrane</keyword>
<gene>
    <name evidence="2" type="ORF">UFOVP699_247</name>
</gene>
<keyword evidence="1" id="KW-0812">Transmembrane</keyword>
<evidence type="ECO:0000256" key="1">
    <source>
        <dbReference type="SAM" id="Phobius"/>
    </source>
</evidence>
<feature type="transmembrane region" description="Helical" evidence="1">
    <location>
        <begin position="109"/>
        <end position="127"/>
    </location>
</feature>
<feature type="transmembrane region" description="Helical" evidence="1">
    <location>
        <begin position="161"/>
        <end position="180"/>
    </location>
</feature>
<evidence type="ECO:0000313" key="2">
    <source>
        <dbReference type="EMBL" id="CAB4159511.1"/>
    </source>
</evidence>
<feature type="transmembrane region" description="Helical" evidence="1">
    <location>
        <begin position="50"/>
        <end position="70"/>
    </location>
</feature>
<protein>
    <recommendedName>
        <fullName evidence="3">DUF998 domain-containing protein</fullName>
    </recommendedName>
</protein>
<dbReference type="EMBL" id="LR796670">
    <property type="protein sequence ID" value="CAB4159511.1"/>
    <property type="molecule type" value="Genomic_DNA"/>
</dbReference>
<evidence type="ECO:0008006" key="3">
    <source>
        <dbReference type="Google" id="ProtNLM"/>
    </source>
</evidence>
<keyword evidence="1" id="KW-1133">Transmembrane helix</keyword>
<sequence>MPNIGKIRRLQTAISVLLFFLVFIICWTTTRFKITEIQVSYWGVSDVWLVWSIGISIIAVLLFFNSYFYITDNVRIKQRRVPLIFFGFSCFSLLIVGLFNITHQIHDPAAYFYFFTYPLAIFVLSYLNRADLPYRSWLIHLSFSMVMAILPFSLIGMFKGLAISEIIHSLIVVAWNVWLLKDHK</sequence>
<accession>A0A6J5NQ61</accession>